<dbReference type="EMBL" id="LR796653">
    <property type="protein sequence ID" value="CAB4157637.1"/>
    <property type="molecule type" value="Genomic_DNA"/>
</dbReference>
<evidence type="ECO:0000313" key="1">
    <source>
        <dbReference type="EMBL" id="CAB4157637.1"/>
    </source>
</evidence>
<gene>
    <name evidence="1" type="ORF">UFOVP683_36</name>
</gene>
<reference evidence="1" key="1">
    <citation type="submission" date="2020-04" db="EMBL/GenBank/DDBJ databases">
        <authorList>
            <person name="Chiriac C."/>
            <person name="Salcher M."/>
            <person name="Ghai R."/>
            <person name="Kavagutti S V."/>
        </authorList>
    </citation>
    <scope>NUCLEOTIDE SEQUENCE</scope>
</reference>
<accession>A0A6J5NFU4</accession>
<proteinExistence type="predicted"/>
<name>A0A6J5NFU4_9CAUD</name>
<protein>
    <submittedName>
        <fullName evidence="1">Uncharacterized protein</fullName>
    </submittedName>
</protein>
<organism evidence="1">
    <name type="scientific">uncultured Caudovirales phage</name>
    <dbReference type="NCBI Taxonomy" id="2100421"/>
    <lineage>
        <taxon>Viruses</taxon>
        <taxon>Duplodnaviria</taxon>
        <taxon>Heunggongvirae</taxon>
        <taxon>Uroviricota</taxon>
        <taxon>Caudoviricetes</taxon>
        <taxon>Peduoviridae</taxon>
        <taxon>Maltschvirus</taxon>
        <taxon>Maltschvirus maltsch</taxon>
    </lineage>
</organism>
<sequence length="55" mass="6490">MKSSNSNITSYKYNPELQNALFDFIGTIEDVYGTFELKLSDEEKDKIKKIREKRN</sequence>